<protein>
    <submittedName>
        <fullName evidence="1">Uncharacterized protein</fullName>
    </submittedName>
</protein>
<name>A0A926IBQ6_9FIRM</name>
<comment type="caution">
    <text evidence="1">The sequence shown here is derived from an EMBL/GenBank/DDBJ whole genome shotgun (WGS) entry which is preliminary data.</text>
</comment>
<gene>
    <name evidence="1" type="ORF">H8718_00035</name>
</gene>
<sequence length="203" mass="23280">MNYQLFHDMIKKIDGILHVKIQFDEETIKEIHIVAGNNRSAKQIVRDIESTLLAVFDYEIDRKIISIAQIDTEIVKPIKRIKYEGLSIGNEGNELQCQVKLEHEGEIHSCIKQCIKTTRNRYNIIARTTIGAIEEITKGKYIFDVQDTFVIDSKEISFACVIVNMIEKGKEDHLIGTALIRDDINEAMARATLDVVNRKLTDY</sequence>
<reference evidence="1" key="1">
    <citation type="submission" date="2020-08" db="EMBL/GenBank/DDBJ databases">
        <title>Genome public.</title>
        <authorList>
            <person name="Liu C."/>
            <person name="Sun Q."/>
        </authorList>
    </citation>
    <scope>NUCLEOTIDE SEQUENCE</scope>
    <source>
        <strain evidence="1">NSJ-12</strain>
    </source>
</reference>
<dbReference type="RefSeq" id="WP_249331070.1">
    <property type="nucleotide sequence ID" value="NZ_JACRSY010000001.1"/>
</dbReference>
<accession>A0A926IBQ6</accession>
<evidence type="ECO:0000313" key="2">
    <source>
        <dbReference type="Proteomes" id="UP000655830"/>
    </source>
</evidence>
<dbReference type="Proteomes" id="UP000655830">
    <property type="component" value="Unassembled WGS sequence"/>
</dbReference>
<organism evidence="1 2">
    <name type="scientific">Zhenhengia yiwuensis</name>
    <dbReference type="NCBI Taxonomy" id="2763666"/>
    <lineage>
        <taxon>Bacteria</taxon>
        <taxon>Bacillati</taxon>
        <taxon>Bacillota</taxon>
        <taxon>Clostridia</taxon>
        <taxon>Lachnospirales</taxon>
        <taxon>Lachnospiraceae</taxon>
        <taxon>Zhenhengia</taxon>
    </lineage>
</organism>
<keyword evidence="2" id="KW-1185">Reference proteome</keyword>
<dbReference type="EMBL" id="JACRSY010000001">
    <property type="protein sequence ID" value="MBC8577927.1"/>
    <property type="molecule type" value="Genomic_DNA"/>
</dbReference>
<evidence type="ECO:0000313" key="1">
    <source>
        <dbReference type="EMBL" id="MBC8577927.1"/>
    </source>
</evidence>
<proteinExistence type="predicted"/>
<dbReference type="AlphaFoldDB" id="A0A926IBQ6"/>